<dbReference type="HOGENOM" id="CLU_2381420_0_0_0"/>
<organism evidence="2 3">
    <name type="scientific">Deinococcus proteolyticus (strain ATCC 35074 / DSM 20540 / JCM 6276 / NBRC 101906 / NCIMB 13154 / VKM Ac-1939 / CCM 2703 / MRP)</name>
    <dbReference type="NCBI Taxonomy" id="693977"/>
    <lineage>
        <taxon>Bacteria</taxon>
        <taxon>Thermotogati</taxon>
        <taxon>Deinococcota</taxon>
        <taxon>Deinococci</taxon>
        <taxon>Deinococcales</taxon>
        <taxon>Deinococcaceae</taxon>
        <taxon>Deinococcus</taxon>
    </lineage>
</organism>
<feature type="region of interest" description="Disordered" evidence="1">
    <location>
        <begin position="1"/>
        <end position="42"/>
    </location>
</feature>
<reference evidence="3" key="1">
    <citation type="submission" date="2011-02" db="EMBL/GenBank/DDBJ databases">
        <title>The complete sequence of chromosome of Deinococcus proteolyticus DSM 20540.</title>
        <authorList>
            <consortium name="US DOE Joint Genome Institute (JGI-PGF)"/>
            <person name="Lucas S."/>
            <person name="Copeland A."/>
            <person name="Lapidus A."/>
            <person name="Bruce D."/>
            <person name="Goodwin L."/>
            <person name="Pitluck S."/>
            <person name="Kyrpides N."/>
            <person name="Mavromatis K."/>
            <person name="Pagani I."/>
            <person name="Ivanova N."/>
            <person name="Ovchinnikova G."/>
            <person name="Zeytun A."/>
            <person name="Detter J.C."/>
            <person name="Han C."/>
            <person name="Land M."/>
            <person name="Hauser L."/>
            <person name="Markowitz V."/>
            <person name="Cheng J.-F."/>
            <person name="Hugenholtz P."/>
            <person name="Woyke T."/>
            <person name="Wu D."/>
            <person name="Pukall R."/>
            <person name="Steenblock K."/>
            <person name="Brambilla E."/>
            <person name="Klenk H.-P."/>
            <person name="Eisen J.A."/>
        </authorList>
    </citation>
    <scope>NUCLEOTIDE SEQUENCE [LARGE SCALE GENOMIC DNA]</scope>
    <source>
        <strain evidence="3">ATCC 35074 / DSM 20540 / JCM 6276 / NBRC 101906 / NCIMB 13154 / VKM Ac-1939 / CCM 2703 / MRP</strain>
    </source>
</reference>
<dbReference type="Proteomes" id="UP000007718">
    <property type="component" value="Chromosome"/>
</dbReference>
<accession>F0RNQ2</accession>
<proteinExistence type="predicted"/>
<sequence length="94" mass="9474">MTQNNDDRISVVPEISPAGNELPRTGQQPEHAGSEAAQGPAPVVVGQGNVDLDLAGQPEALSAAEVAAMTGGEQAVAANQALDAAEGREDKTQS</sequence>
<reference evidence="2 3" key="2">
    <citation type="journal article" date="2012" name="Stand. Genomic Sci.">
        <title>Complete genome sequence of the orange-red pigmented, radioresistant Deinococcus proteolyticus type strain (MRP(T)).</title>
        <authorList>
            <person name="Copeland A."/>
            <person name="Zeytun A."/>
            <person name="Yassawong M."/>
            <person name="Nolan M."/>
            <person name="Lucas S."/>
            <person name="Hammon N."/>
            <person name="Deshpande S."/>
            <person name="Cheng J.F."/>
            <person name="Han C."/>
            <person name="Tapia R."/>
            <person name="Goodwin L.A."/>
            <person name="Pitluck S."/>
            <person name="Mavromatis K."/>
            <person name="Liolios K."/>
            <person name="Pagani I."/>
            <person name="Ivanova N."/>
            <person name="Mikhailova N."/>
            <person name="Pati A."/>
            <person name="Chen A."/>
            <person name="Palaniappan K."/>
            <person name="Land M."/>
            <person name="Hauser L."/>
            <person name="Jeffries C.D."/>
            <person name="Brambilla E.M."/>
            <person name="Rohde M."/>
            <person name="Sikorski J."/>
            <person name="Pukall R."/>
            <person name="Goker M."/>
            <person name="Detter J.C."/>
            <person name="Woyke T."/>
            <person name="Bristow J."/>
            <person name="Eisen J.A."/>
            <person name="Markowitz V."/>
            <person name="Hugenholtz P."/>
            <person name="Kyrpides N.C."/>
            <person name="Klenk H.P."/>
            <person name="Lapidus A."/>
        </authorList>
    </citation>
    <scope>NUCLEOTIDE SEQUENCE [LARGE SCALE GENOMIC DNA]</scope>
    <source>
        <strain evidence="3">ATCC 35074 / DSM 20540 / JCM 6276 / NBRC 101906 / NCIMB 13154 / VKM Ac-1939 / CCM 2703 / MRP</strain>
    </source>
</reference>
<evidence type="ECO:0000313" key="2">
    <source>
        <dbReference type="EMBL" id="ADY25285.1"/>
    </source>
</evidence>
<dbReference type="OrthoDB" id="9953586at2"/>
<evidence type="ECO:0000313" key="3">
    <source>
        <dbReference type="Proteomes" id="UP000007718"/>
    </source>
</evidence>
<name>F0RNQ2_DEIPM</name>
<keyword evidence="3" id="KW-1185">Reference proteome</keyword>
<dbReference type="EMBL" id="CP002536">
    <property type="protein sequence ID" value="ADY25285.1"/>
    <property type="molecule type" value="Genomic_DNA"/>
</dbReference>
<evidence type="ECO:0000256" key="1">
    <source>
        <dbReference type="SAM" id="MobiDB-lite"/>
    </source>
</evidence>
<gene>
    <name evidence="2" type="ordered locus">Deipr_0110</name>
</gene>
<protein>
    <submittedName>
        <fullName evidence="2">Uncharacterized protein</fullName>
    </submittedName>
</protein>
<dbReference type="KEGG" id="dpt:Deipr_0110"/>
<dbReference type="RefSeq" id="WP_013613894.1">
    <property type="nucleotide sequence ID" value="NC_015161.1"/>
</dbReference>
<dbReference type="AlphaFoldDB" id="F0RNQ2"/>